<dbReference type="PANTHER" id="PTHR31212:SF4">
    <property type="entry name" value="ALPHA-KETOGLUTARATE-DEPENDENT DIOXYGENASE ALKB HOMOLOG 3"/>
    <property type="match status" value="1"/>
</dbReference>
<evidence type="ECO:0000313" key="2">
    <source>
        <dbReference type="EMBL" id="KAK9719846.1"/>
    </source>
</evidence>
<evidence type="ECO:0000313" key="3">
    <source>
        <dbReference type="Proteomes" id="UP001479436"/>
    </source>
</evidence>
<dbReference type="InterPro" id="IPR027450">
    <property type="entry name" value="AlkB-like"/>
</dbReference>
<evidence type="ECO:0000259" key="1">
    <source>
        <dbReference type="PROSITE" id="PS51471"/>
    </source>
</evidence>
<reference evidence="2 3" key="1">
    <citation type="submission" date="2023-04" db="EMBL/GenBank/DDBJ databases">
        <title>Genome of Basidiobolus ranarum AG-B5.</title>
        <authorList>
            <person name="Stajich J.E."/>
            <person name="Carter-House D."/>
            <person name="Gryganskyi A."/>
        </authorList>
    </citation>
    <scope>NUCLEOTIDE SEQUENCE [LARGE SCALE GENOMIC DNA]</scope>
    <source>
        <strain evidence="2 3">AG-B5</strain>
    </source>
</reference>
<feature type="domain" description="Fe2OG dioxygenase" evidence="1">
    <location>
        <begin position="131"/>
        <end position="228"/>
    </location>
</feature>
<dbReference type="SUPFAM" id="SSF51197">
    <property type="entry name" value="Clavaminate synthase-like"/>
    <property type="match status" value="1"/>
</dbReference>
<sequence length="234" mass="26142">MVKHKSLEPLDSSQKLKKIKQQDDMLESELTLPIEPKLLVEQDGVVKYYPSVFGVAESGKLYDSLTTLEYWNRPQLKGYGHVKAQSRLTCAFGDDPNIEYNYSGTTAKVASNYPDTVIEIKSKVEKLIGTKFNFCLLNFYTDGNEYIGAHSDNQAGLVPGAPIAAVSLGAERFLDFKHKKNNLKVRVTMESGSLLVMAGDTQSYWKHMIPKQKKVNAGRISLTFRVVESNPSKS</sequence>
<gene>
    <name evidence="2" type="ORF">K7432_004530</name>
</gene>
<name>A0ABR2W4H2_9FUNG</name>
<dbReference type="Proteomes" id="UP001479436">
    <property type="component" value="Unassembled WGS sequence"/>
</dbReference>
<dbReference type="PANTHER" id="PTHR31212">
    <property type="entry name" value="ALPHA-KETOGLUTARATE-DEPENDENT DIOXYGENASE ALKB HOMOLOG 3"/>
    <property type="match status" value="1"/>
</dbReference>
<dbReference type="InterPro" id="IPR032854">
    <property type="entry name" value="ALKBH3"/>
</dbReference>
<keyword evidence="3" id="KW-1185">Reference proteome</keyword>
<accession>A0ABR2W4H2</accession>
<comment type="caution">
    <text evidence="2">The sequence shown here is derived from an EMBL/GenBank/DDBJ whole genome shotgun (WGS) entry which is preliminary data.</text>
</comment>
<dbReference type="PROSITE" id="PS51471">
    <property type="entry name" value="FE2OG_OXY"/>
    <property type="match status" value="1"/>
</dbReference>
<proteinExistence type="predicted"/>
<organism evidence="2 3">
    <name type="scientific">Basidiobolus ranarum</name>
    <dbReference type="NCBI Taxonomy" id="34480"/>
    <lineage>
        <taxon>Eukaryota</taxon>
        <taxon>Fungi</taxon>
        <taxon>Fungi incertae sedis</taxon>
        <taxon>Zoopagomycota</taxon>
        <taxon>Entomophthoromycotina</taxon>
        <taxon>Basidiobolomycetes</taxon>
        <taxon>Basidiobolales</taxon>
        <taxon>Basidiobolaceae</taxon>
        <taxon>Basidiobolus</taxon>
    </lineage>
</organism>
<protein>
    <recommendedName>
        <fullName evidence="1">Fe2OG dioxygenase domain-containing protein</fullName>
    </recommendedName>
</protein>
<dbReference type="InterPro" id="IPR005123">
    <property type="entry name" value="Oxoglu/Fe-dep_dioxygenase_dom"/>
</dbReference>
<dbReference type="Pfam" id="PF13532">
    <property type="entry name" value="2OG-FeII_Oxy_2"/>
    <property type="match status" value="1"/>
</dbReference>
<dbReference type="Gene3D" id="2.60.120.590">
    <property type="entry name" value="Alpha-ketoglutarate-dependent dioxygenase AlkB-like"/>
    <property type="match status" value="1"/>
</dbReference>
<dbReference type="EMBL" id="JASJQH010007033">
    <property type="protein sequence ID" value="KAK9719846.1"/>
    <property type="molecule type" value="Genomic_DNA"/>
</dbReference>
<dbReference type="InterPro" id="IPR037151">
    <property type="entry name" value="AlkB-like_sf"/>
</dbReference>